<protein>
    <recommendedName>
        <fullName evidence="8">Cutinase</fullName>
        <ecNumber evidence="8">3.1.1.74</ecNumber>
    </recommendedName>
</protein>
<dbReference type="SUPFAM" id="SSF53474">
    <property type="entry name" value="alpha/beta-Hydrolases"/>
    <property type="match status" value="1"/>
</dbReference>
<dbReference type="PANTHER" id="PTHR33630:SF13">
    <property type="entry name" value="ACETYLXYLAN ESTERASE"/>
    <property type="match status" value="1"/>
</dbReference>
<evidence type="ECO:0000256" key="6">
    <source>
        <dbReference type="ARBA" id="ARBA00022801"/>
    </source>
</evidence>
<comment type="function">
    <text evidence="8">Catalyzes the hydrolysis of complex carboxylic polyesters found in the cell wall of plants. Degrades cutin, a macromolecule that forms the structure of the plant cuticle.</text>
</comment>
<dbReference type="Proteomes" id="UP001433268">
    <property type="component" value="Unassembled WGS sequence"/>
</dbReference>
<comment type="caution">
    <text evidence="9">The sequence shown here is derived from an EMBL/GenBank/DDBJ whole genome shotgun (WGS) entry which is preliminary data.</text>
</comment>
<evidence type="ECO:0000256" key="1">
    <source>
        <dbReference type="ARBA" id="ARBA00004613"/>
    </source>
</evidence>
<sequence>MPSTTSVLRAAVLAGVVSAASVPLAARQQTTATCAETHIFLGKGNNEPYPGRQGKLVTAICNGLSSCDYEDIQMQNMLEDEYCGAVQEGSTNGVNQIIAYNKRCPSTKLVVSGYSQGAHVVGDIFGGGGGTYFNGCVEQPTPNLDINSPAGKQIAAILTFGDVRHTAYQPYNYLDGADKWGLYPRNSQQLANAANYASVWRDYCAGDEPICAGGNNVDNHLNYFDLYTNEAAEYWQQQAQQHRCQHHHNLGALPASSTVKSVVTTVTMTSGTSTKVVTTTSSTEEAVSSAASSVGTAYPASSYVANPTTVSIPANYHTNSHYHTAPLPEATAPTTEVLSSIPANTATATIPASYTASATPSGSIPSGYPTDLPTSGANSAGAKLGLAIAGLAAFVIF</sequence>
<keyword evidence="4 8" id="KW-0964">Secreted</keyword>
<dbReference type="SMART" id="SM01110">
    <property type="entry name" value="Cutinase"/>
    <property type="match status" value="1"/>
</dbReference>
<feature type="chain" id="PRO_5044974743" description="Cutinase" evidence="8">
    <location>
        <begin position="20"/>
        <end position="397"/>
    </location>
</feature>
<organism evidence="9 10">
    <name type="scientific">Apiospora hydei</name>
    <dbReference type="NCBI Taxonomy" id="1337664"/>
    <lineage>
        <taxon>Eukaryota</taxon>
        <taxon>Fungi</taxon>
        <taxon>Dikarya</taxon>
        <taxon>Ascomycota</taxon>
        <taxon>Pezizomycotina</taxon>
        <taxon>Sordariomycetes</taxon>
        <taxon>Xylariomycetidae</taxon>
        <taxon>Amphisphaeriales</taxon>
        <taxon>Apiosporaceae</taxon>
        <taxon>Apiospora</taxon>
    </lineage>
</organism>
<keyword evidence="10" id="KW-1185">Reference proteome</keyword>
<dbReference type="InterPro" id="IPR029058">
    <property type="entry name" value="AB_hydrolase_fold"/>
</dbReference>
<evidence type="ECO:0000313" key="10">
    <source>
        <dbReference type="Proteomes" id="UP001433268"/>
    </source>
</evidence>
<evidence type="ECO:0000256" key="7">
    <source>
        <dbReference type="ARBA" id="ARBA00023157"/>
    </source>
</evidence>
<dbReference type="PANTHER" id="PTHR33630">
    <property type="entry name" value="CUTINASE RV1984C-RELATED-RELATED"/>
    <property type="match status" value="1"/>
</dbReference>
<evidence type="ECO:0000256" key="5">
    <source>
        <dbReference type="ARBA" id="ARBA00022729"/>
    </source>
</evidence>
<proteinExistence type="inferred from homology"/>
<dbReference type="EC" id="3.1.1.74" evidence="8"/>
<comment type="subcellular location">
    <subcellularLocation>
        <location evidence="1 8">Secreted</location>
    </subcellularLocation>
</comment>
<evidence type="ECO:0000313" key="9">
    <source>
        <dbReference type="EMBL" id="KAK8088528.1"/>
    </source>
</evidence>
<dbReference type="Pfam" id="PF01083">
    <property type="entry name" value="Cutinase"/>
    <property type="match status" value="1"/>
</dbReference>
<accession>A0ABR1WZC9</accession>
<keyword evidence="6 8" id="KW-0378">Hydrolase</keyword>
<comment type="catalytic activity">
    <reaction evidence="8">
        <text>cutin + H2O = cutin monomers.</text>
        <dbReference type="EC" id="3.1.1.74"/>
    </reaction>
</comment>
<dbReference type="PROSITE" id="PS00155">
    <property type="entry name" value="CUTINASE_1"/>
    <property type="match status" value="1"/>
</dbReference>
<dbReference type="EMBL" id="JAQQWN010000004">
    <property type="protein sequence ID" value="KAK8088528.1"/>
    <property type="molecule type" value="Genomic_DNA"/>
</dbReference>
<reference evidence="9 10" key="1">
    <citation type="submission" date="2023-01" db="EMBL/GenBank/DDBJ databases">
        <title>Analysis of 21 Apiospora genomes using comparative genomics revels a genus with tremendous synthesis potential of carbohydrate active enzymes and secondary metabolites.</title>
        <authorList>
            <person name="Sorensen T."/>
        </authorList>
    </citation>
    <scope>NUCLEOTIDE SEQUENCE [LARGE SCALE GENOMIC DNA]</scope>
    <source>
        <strain evidence="9 10">CBS 114990</strain>
    </source>
</reference>
<evidence type="ECO:0000256" key="8">
    <source>
        <dbReference type="RuleBase" id="RU361263"/>
    </source>
</evidence>
<dbReference type="Gene3D" id="3.40.50.1820">
    <property type="entry name" value="alpha/beta hydrolase"/>
    <property type="match status" value="1"/>
</dbReference>
<dbReference type="InterPro" id="IPR043580">
    <property type="entry name" value="CUTINASE_1"/>
</dbReference>
<dbReference type="GeneID" id="92040864"/>
<name>A0ABR1WZC9_9PEZI</name>
<keyword evidence="5 8" id="KW-0732">Signal</keyword>
<dbReference type="RefSeq" id="XP_066671422.1">
    <property type="nucleotide sequence ID" value="XM_066807804.1"/>
</dbReference>
<keyword evidence="3 8" id="KW-0719">Serine esterase</keyword>
<dbReference type="GO" id="GO:0016787">
    <property type="term" value="F:hydrolase activity"/>
    <property type="evidence" value="ECO:0007669"/>
    <property type="project" value="UniProtKB-KW"/>
</dbReference>
<comment type="similarity">
    <text evidence="2 8">Belongs to the cutinase family.</text>
</comment>
<evidence type="ECO:0000256" key="4">
    <source>
        <dbReference type="ARBA" id="ARBA00022525"/>
    </source>
</evidence>
<evidence type="ECO:0000256" key="3">
    <source>
        <dbReference type="ARBA" id="ARBA00022487"/>
    </source>
</evidence>
<dbReference type="InterPro" id="IPR000675">
    <property type="entry name" value="Cutinase/axe"/>
</dbReference>
<evidence type="ECO:0000256" key="2">
    <source>
        <dbReference type="ARBA" id="ARBA00007534"/>
    </source>
</evidence>
<feature type="signal peptide" evidence="8">
    <location>
        <begin position="1"/>
        <end position="19"/>
    </location>
</feature>
<keyword evidence="7" id="KW-1015">Disulfide bond</keyword>
<gene>
    <name evidence="9" type="ORF">PG997_003489</name>
</gene>